<dbReference type="InterPro" id="IPR050736">
    <property type="entry name" value="Sensor_HK_Regulatory"/>
</dbReference>
<dbReference type="InterPro" id="IPR003661">
    <property type="entry name" value="HisK_dim/P_dom"/>
</dbReference>
<dbReference type="InterPro" id="IPR011006">
    <property type="entry name" value="CheY-like_superfamily"/>
</dbReference>
<dbReference type="Pfam" id="PF02518">
    <property type="entry name" value="HATPase_c"/>
    <property type="match status" value="1"/>
</dbReference>
<dbReference type="PROSITE" id="PS50109">
    <property type="entry name" value="HIS_KIN"/>
    <property type="match status" value="1"/>
</dbReference>
<dbReference type="PROSITE" id="PS50113">
    <property type="entry name" value="PAC"/>
    <property type="match status" value="1"/>
</dbReference>
<dbReference type="InterPro" id="IPR005467">
    <property type="entry name" value="His_kinase_dom"/>
</dbReference>
<evidence type="ECO:0000256" key="1">
    <source>
        <dbReference type="ARBA" id="ARBA00000085"/>
    </source>
</evidence>
<dbReference type="Pfam" id="PF00512">
    <property type="entry name" value="HisKA"/>
    <property type="match status" value="1"/>
</dbReference>
<keyword evidence="5" id="KW-0418">Kinase</keyword>
<dbReference type="SMART" id="SM00448">
    <property type="entry name" value="REC"/>
    <property type="match status" value="1"/>
</dbReference>
<dbReference type="Gene3D" id="3.40.50.2300">
    <property type="match status" value="1"/>
</dbReference>
<dbReference type="InterPro" id="IPR013656">
    <property type="entry name" value="PAS_4"/>
</dbReference>
<feature type="domain" description="Response regulatory" evidence="9">
    <location>
        <begin position="10"/>
        <end position="123"/>
    </location>
</feature>
<evidence type="ECO:0000256" key="7">
    <source>
        <dbReference type="PROSITE-ProRule" id="PRU00169"/>
    </source>
</evidence>
<dbReference type="InterPro" id="IPR036097">
    <property type="entry name" value="HisK_dim/P_sf"/>
</dbReference>
<dbReference type="SUPFAM" id="SSF52172">
    <property type="entry name" value="CheY-like"/>
    <property type="match status" value="1"/>
</dbReference>
<evidence type="ECO:0000256" key="6">
    <source>
        <dbReference type="ARBA" id="ARBA00023012"/>
    </source>
</evidence>
<feature type="domain" description="PAC" evidence="10">
    <location>
        <begin position="214"/>
        <end position="271"/>
    </location>
</feature>
<dbReference type="SUPFAM" id="SSF55785">
    <property type="entry name" value="PYP-like sensor domain (PAS domain)"/>
    <property type="match status" value="1"/>
</dbReference>
<keyword evidence="3 7" id="KW-0597">Phosphoprotein</keyword>
<dbReference type="CDD" id="cd00130">
    <property type="entry name" value="PAS"/>
    <property type="match status" value="1"/>
</dbReference>
<comment type="catalytic activity">
    <reaction evidence="1">
        <text>ATP + protein L-histidine = ADP + protein N-phospho-L-histidine.</text>
        <dbReference type="EC" id="2.7.13.3"/>
    </reaction>
</comment>
<dbReference type="Gene3D" id="3.30.565.10">
    <property type="entry name" value="Histidine kinase-like ATPase, C-terminal domain"/>
    <property type="match status" value="1"/>
</dbReference>
<dbReference type="SUPFAM" id="SSF47384">
    <property type="entry name" value="Homodimeric domain of signal transducing histidine kinase"/>
    <property type="match status" value="1"/>
</dbReference>
<dbReference type="PANTHER" id="PTHR43711">
    <property type="entry name" value="TWO-COMPONENT HISTIDINE KINASE"/>
    <property type="match status" value="1"/>
</dbReference>
<evidence type="ECO:0000256" key="3">
    <source>
        <dbReference type="ARBA" id="ARBA00022553"/>
    </source>
</evidence>
<dbReference type="Gene3D" id="3.30.450.20">
    <property type="entry name" value="PAS domain"/>
    <property type="match status" value="1"/>
</dbReference>
<dbReference type="NCBIfam" id="TIGR00229">
    <property type="entry name" value="sensory_box"/>
    <property type="match status" value="1"/>
</dbReference>
<dbReference type="OrthoDB" id="8127at2157"/>
<dbReference type="SUPFAM" id="SSF55874">
    <property type="entry name" value="ATPase domain of HSP90 chaperone/DNA topoisomerase II/histidine kinase"/>
    <property type="match status" value="1"/>
</dbReference>
<dbReference type="STRING" id="555874.SAMN04488065_0627"/>
<dbReference type="EC" id="2.7.13.3" evidence="2"/>
<dbReference type="Pfam" id="PF00072">
    <property type="entry name" value="Response_reg"/>
    <property type="match status" value="1"/>
</dbReference>
<dbReference type="InterPro" id="IPR036890">
    <property type="entry name" value="HATPase_C_sf"/>
</dbReference>
<organism evidence="11 12">
    <name type="scientific">Haloplanus vescus</name>
    <dbReference type="NCBI Taxonomy" id="555874"/>
    <lineage>
        <taxon>Archaea</taxon>
        <taxon>Methanobacteriati</taxon>
        <taxon>Methanobacteriota</taxon>
        <taxon>Stenosarchaea group</taxon>
        <taxon>Halobacteria</taxon>
        <taxon>Halobacteriales</taxon>
        <taxon>Haloferacaceae</taxon>
        <taxon>Haloplanus</taxon>
    </lineage>
</organism>
<protein>
    <recommendedName>
        <fullName evidence="2">histidine kinase</fullName>
        <ecNumber evidence="2">2.7.13.3</ecNumber>
    </recommendedName>
</protein>
<gene>
    <name evidence="11" type="ORF">SAMN04488065_0627</name>
</gene>
<dbReference type="InterPro" id="IPR000014">
    <property type="entry name" value="PAS"/>
</dbReference>
<dbReference type="Gene3D" id="1.10.287.130">
    <property type="match status" value="1"/>
</dbReference>
<dbReference type="InterPro" id="IPR000700">
    <property type="entry name" value="PAS-assoc_C"/>
</dbReference>
<dbReference type="CDD" id="cd00082">
    <property type="entry name" value="HisKA"/>
    <property type="match status" value="1"/>
</dbReference>
<dbReference type="InterPro" id="IPR035965">
    <property type="entry name" value="PAS-like_dom_sf"/>
</dbReference>
<evidence type="ECO:0000259" key="9">
    <source>
        <dbReference type="PROSITE" id="PS50110"/>
    </source>
</evidence>
<feature type="domain" description="Histidine kinase" evidence="8">
    <location>
        <begin position="282"/>
        <end position="470"/>
    </location>
</feature>
<dbReference type="GO" id="GO:0000155">
    <property type="term" value="F:phosphorelay sensor kinase activity"/>
    <property type="evidence" value="ECO:0007669"/>
    <property type="project" value="InterPro"/>
</dbReference>
<dbReference type="AlphaFoldDB" id="A0A1H3W7A5"/>
<dbReference type="SMART" id="SM00388">
    <property type="entry name" value="HisKA"/>
    <property type="match status" value="1"/>
</dbReference>
<keyword evidence="6" id="KW-0902">Two-component regulatory system</keyword>
<accession>A0A1H3W7A5</accession>
<dbReference type="InterPro" id="IPR004358">
    <property type="entry name" value="Sig_transdc_His_kin-like_C"/>
</dbReference>
<dbReference type="InterPro" id="IPR003594">
    <property type="entry name" value="HATPase_dom"/>
</dbReference>
<dbReference type="RefSeq" id="WP_092631289.1">
    <property type="nucleotide sequence ID" value="NZ_FNQT01000001.1"/>
</dbReference>
<proteinExistence type="predicted"/>
<name>A0A1H3W7A5_9EURY</name>
<evidence type="ECO:0000256" key="5">
    <source>
        <dbReference type="ARBA" id="ARBA00022777"/>
    </source>
</evidence>
<feature type="modified residue" description="4-aspartylphosphate" evidence="7">
    <location>
        <position position="58"/>
    </location>
</feature>
<keyword evidence="4" id="KW-0808">Transferase</keyword>
<sequence length="482" mass="52935">MRTRSTERIRVLCVDDLPSEKRITSVLAAADNRFDLTAASSVREAARRLDEADCVVADQDLADGTGLELLRLVREQSADCPFVLFTGSGSEAVASDAVSAGVTAYVRRIPDRDDRAVLSNRIRASVSQRRAEGESATRQADLRRSERQFEAVFEDPKMLVGLLSPDGRLRKANRTAMLFVDAAHEDLVGRPFHETPWWTDDIRDDVSRWVDRAADGEYVVYEADHSHTAGNYRSVSGTIRPVTDQTGTVVSLIASARDITERRTHEHELQRRNKRLNEVASLVSHDLRSPLNVARGHLSVARDGRDDDHLDEVAHALDRIDDLVGDLLTLAHDGERMSEIEAVDLESTVEECWRNVATTEGRLDVETNLVVRADAGQLGHLLENLLGNALDHGGDDVTVTVGDTDEGFYVADDGVGIPEEEREMVFEDGYTTASAGTGVGLSIVQRVADAHGWSVAVVESESSGTRFEITGVERASRSQTLN</sequence>
<evidence type="ECO:0000259" key="8">
    <source>
        <dbReference type="PROSITE" id="PS50109"/>
    </source>
</evidence>
<dbReference type="CDD" id="cd00075">
    <property type="entry name" value="HATPase"/>
    <property type="match status" value="1"/>
</dbReference>
<dbReference type="PROSITE" id="PS50110">
    <property type="entry name" value="RESPONSE_REGULATORY"/>
    <property type="match status" value="1"/>
</dbReference>
<evidence type="ECO:0000256" key="4">
    <source>
        <dbReference type="ARBA" id="ARBA00022679"/>
    </source>
</evidence>
<reference evidence="11 12" key="1">
    <citation type="submission" date="2016-10" db="EMBL/GenBank/DDBJ databases">
        <authorList>
            <person name="de Groot N.N."/>
        </authorList>
    </citation>
    <scope>NUCLEOTIDE SEQUENCE [LARGE SCALE GENOMIC DNA]</scope>
    <source>
        <strain evidence="11 12">CGMCC 1.8712</strain>
    </source>
</reference>
<dbReference type="Pfam" id="PF08448">
    <property type="entry name" value="PAS_4"/>
    <property type="match status" value="1"/>
</dbReference>
<dbReference type="PRINTS" id="PR00344">
    <property type="entry name" value="BCTRLSENSOR"/>
</dbReference>
<evidence type="ECO:0000313" key="12">
    <source>
        <dbReference type="Proteomes" id="UP000236755"/>
    </source>
</evidence>
<evidence type="ECO:0000259" key="10">
    <source>
        <dbReference type="PROSITE" id="PS50113"/>
    </source>
</evidence>
<keyword evidence="12" id="KW-1185">Reference proteome</keyword>
<dbReference type="InterPro" id="IPR001789">
    <property type="entry name" value="Sig_transdc_resp-reg_receiver"/>
</dbReference>
<dbReference type="Proteomes" id="UP000236755">
    <property type="component" value="Unassembled WGS sequence"/>
</dbReference>
<dbReference type="PANTHER" id="PTHR43711:SF1">
    <property type="entry name" value="HISTIDINE KINASE 1"/>
    <property type="match status" value="1"/>
</dbReference>
<dbReference type="SMART" id="SM00387">
    <property type="entry name" value="HATPase_c"/>
    <property type="match status" value="1"/>
</dbReference>
<evidence type="ECO:0000313" key="11">
    <source>
        <dbReference type="EMBL" id="SDZ83019.1"/>
    </source>
</evidence>
<evidence type="ECO:0000256" key="2">
    <source>
        <dbReference type="ARBA" id="ARBA00012438"/>
    </source>
</evidence>
<dbReference type="EMBL" id="FNQT01000001">
    <property type="protein sequence ID" value="SDZ83019.1"/>
    <property type="molecule type" value="Genomic_DNA"/>
</dbReference>